<comment type="function">
    <text evidence="1">Involved in the TonB-dependent energy-dependent transport of various receptor-bound substrates.</text>
</comment>
<accession>A0A841QK10</accession>
<dbReference type="PANTHER" id="PTHR30558:SF12">
    <property type="entry name" value="BIOPOLYMER TRANSPORT PROTEIN EXBD"/>
    <property type="match status" value="1"/>
</dbReference>
<keyword evidence="15" id="KW-1185">Reference proteome</keyword>
<dbReference type="GO" id="GO:0022857">
    <property type="term" value="F:transmembrane transporter activity"/>
    <property type="evidence" value="ECO:0007669"/>
    <property type="project" value="InterPro"/>
</dbReference>
<evidence type="ECO:0000256" key="1">
    <source>
        <dbReference type="ARBA" id="ARBA00003540"/>
    </source>
</evidence>
<dbReference type="Pfam" id="PF02472">
    <property type="entry name" value="ExbD"/>
    <property type="match status" value="1"/>
</dbReference>
<dbReference type="Gene3D" id="3.30.420.270">
    <property type="match status" value="1"/>
</dbReference>
<evidence type="ECO:0000256" key="4">
    <source>
        <dbReference type="ARBA" id="ARBA00011471"/>
    </source>
</evidence>
<keyword evidence="9 12" id="KW-0653">Protein transport</keyword>
<dbReference type="GO" id="GO:0005886">
    <property type="term" value="C:plasma membrane"/>
    <property type="evidence" value="ECO:0007669"/>
    <property type="project" value="UniProtKB-SubCell"/>
</dbReference>
<comment type="subunit">
    <text evidence="4">The accessory proteins ExbB and ExbD seem to form a complex with TonB.</text>
</comment>
<evidence type="ECO:0000256" key="6">
    <source>
        <dbReference type="ARBA" id="ARBA00022475"/>
    </source>
</evidence>
<dbReference type="Proteomes" id="UP000578000">
    <property type="component" value="Unassembled WGS sequence"/>
</dbReference>
<protein>
    <submittedName>
        <fullName evidence="14">Biopolymer transport protein ExbD</fullName>
    </submittedName>
</protein>
<reference evidence="14 15" key="1">
    <citation type="submission" date="2020-08" db="EMBL/GenBank/DDBJ databases">
        <title>Genomic Encyclopedia of Type Strains, Phase IV (KMG-IV): sequencing the most valuable type-strain genomes for metagenomic binning, comparative biology and taxonomic classification.</title>
        <authorList>
            <person name="Goeker M."/>
        </authorList>
    </citation>
    <scope>NUCLEOTIDE SEQUENCE [LARGE SCALE GENOMIC DNA]</scope>
    <source>
        <strain evidence="14 15">DSM 4491</strain>
    </source>
</reference>
<name>A0A841QK10_9PROT</name>
<keyword evidence="6" id="KW-1003">Cell membrane</keyword>
<dbReference type="EMBL" id="JACHIE010000023">
    <property type="protein sequence ID" value="MBB6458564.1"/>
    <property type="molecule type" value="Genomic_DNA"/>
</dbReference>
<sequence>MMDEKPFESMNVIPFVDIMLVMLTIVLTTASFITTGRLPMTLPHASQAIPGNDRPHIIELTATGRTALDGKDIARDALTSELTGLPQDTAFLIRADRALPLQQFVDVLDILKRGHFTKVSMQTQGAP</sequence>
<gene>
    <name evidence="14" type="ORF">HNR55_003173</name>
</gene>
<evidence type="ECO:0000256" key="13">
    <source>
        <dbReference type="SAM" id="Phobius"/>
    </source>
</evidence>
<evidence type="ECO:0000256" key="3">
    <source>
        <dbReference type="ARBA" id="ARBA00005811"/>
    </source>
</evidence>
<feature type="transmembrane region" description="Helical" evidence="13">
    <location>
        <begin position="12"/>
        <end position="33"/>
    </location>
</feature>
<organism evidence="14 15">
    <name type="scientific">Acetobacter lovaniensis</name>
    <dbReference type="NCBI Taxonomy" id="104100"/>
    <lineage>
        <taxon>Bacteria</taxon>
        <taxon>Pseudomonadati</taxon>
        <taxon>Pseudomonadota</taxon>
        <taxon>Alphaproteobacteria</taxon>
        <taxon>Acetobacterales</taxon>
        <taxon>Acetobacteraceae</taxon>
        <taxon>Acetobacter</taxon>
    </lineage>
</organism>
<keyword evidence="5 12" id="KW-0813">Transport</keyword>
<proteinExistence type="inferred from homology"/>
<comment type="subcellular location">
    <subcellularLocation>
        <location evidence="2">Cell inner membrane</location>
        <topology evidence="2">Single-pass type II membrane protein</topology>
    </subcellularLocation>
    <subcellularLocation>
        <location evidence="12">Cell membrane</location>
        <topology evidence="12">Single-pass type II membrane protein</topology>
    </subcellularLocation>
</comment>
<evidence type="ECO:0000256" key="8">
    <source>
        <dbReference type="ARBA" id="ARBA00022692"/>
    </source>
</evidence>
<comment type="similarity">
    <text evidence="3 12">Belongs to the ExbD/TolR family.</text>
</comment>
<keyword evidence="8 12" id="KW-0812">Transmembrane</keyword>
<evidence type="ECO:0000256" key="10">
    <source>
        <dbReference type="ARBA" id="ARBA00022989"/>
    </source>
</evidence>
<keyword evidence="10 13" id="KW-1133">Transmembrane helix</keyword>
<keyword evidence="7" id="KW-0997">Cell inner membrane</keyword>
<evidence type="ECO:0000313" key="14">
    <source>
        <dbReference type="EMBL" id="MBB6458564.1"/>
    </source>
</evidence>
<keyword evidence="11 13" id="KW-0472">Membrane</keyword>
<dbReference type="RefSeq" id="WP_198911934.1">
    <property type="nucleotide sequence ID" value="NZ_BAABDB010000027.1"/>
</dbReference>
<dbReference type="PANTHER" id="PTHR30558">
    <property type="entry name" value="EXBD MEMBRANE COMPONENT OF PMF-DRIVEN MACROMOLECULE IMPORT SYSTEM"/>
    <property type="match status" value="1"/>
</dbReference>
<evidence type="ECO:0000256" key="5">
    <source>
        <dbReference type="ARBA" id="ARBA00022448"/>
    </source>
</evidence>
<evidence type="ECO:0000256" key="11">
    <source>
        <dbReference type="ARBA" id="ARBA00023136"/>
    </source>
</evidence>
<evidence type="ECO:0000313" key="15">
    <source>
        <dbReference type="Proteomes" id="UP000578000"/>
    </source>
</evidence>
<evidence type="ECO:0000256" key="7">
    <source>
        <dbReference type="ARBA" id="ARBA00022519"/>
    </source>
</evidence>
<evidence type="ECO:0000256" key="12">
    <source>
        <dbReference type="RuleBase" id="RU003879"/>
    </source>
</evidence>
<evidence type="ECO:0000256" key="9">
    <source>
        <dbReference type="ARBA" id="ARBA00022927"/>
    </source>
</evidence>
<evidence type="ECO:0000256" key="2">
    <source>
        <dbReference type="ARBA" id="ARBA00004249"/>
    </source>
</evidence>
<comment type="caution">
    <text evidence="14">The sequence shown here is derived from an EMBL/GenBank/DDBJ whole genome shotgun (WGS) entry which is preliminary data.</text>
</comment>
<dbReference type="AlphaFoldDB" id="A0A841QK10"/>
<dbReference type="GO" id="GO:0015031">
    <property type="term" value="P:protein transport"/>
    <property type="evidence" value="ECO:0007669"/>
    <property type="project" value="UniProtKB-KW"/>
</dbReference>
<dbReference type="InterPro" id="IPR003400">
    <property type="entry name" value="ExbD"/>
</dbReference>